<dbReference type="OrthoDB" id="5548359at2759"/>
<dbReference type="PANTHER" id="PTHR13503:SF3">
    <property type="entry name" value="NEGATIVE ELONGATION FACTOR B"/>
    <property type="match status" value="1"/>
</dbReference>
<dbReference type="AlphaFoldDB" id="A0A1R1PS23"/>
<evidence type="ECO:0000256" key="1">
    <source>
        <dbReference type="SAM" id="Coils"/>
    </source>
</evidence>
<evidence type="ECO:0000313" key="3">
    <source>
        <dbReference type="Proteomes" id="UP000188320"/>
    </source>
</evidence>
<keyword evidence="1" id="KW-0175">Coiled coil</keyword>
<dbReference type="GO" id="GO:0034244">
    <property type="term" value="P:negative regulation of transcription elongation by RNA polymerase II"/>
    <property type="evidence" value="ECO:0007669"/>
    <property type="project" value="TreeGrafter"/>
</dbReference>
<sequence length="525" mass="60119">MSNIRENRFYKRVSEKMMEMIAEKIEKRARTTTTTNEDGFTRPGGVNTAIDAQKQDFVEKIMENVGEKGKIHNESIRRLIFRVLNTVEDSRLSSKVCEEFFKNEGLYGEANSVLKQKLWNSDERVLKKYLDKSLEPFLNDRAVDTSMFDMNRIVVSGLYSKKNEHEAIEEIVEIIGEDIELYEKVVSYLQTTKNIGRRELGSGERGTIRLELLMALHARDNTVLLERDGMHTAIWTLDAAIRKNEMELDFKKMELLEQALTEAERRRKRSRESGKHDIHVMEEGWLELICEMPVVLHLFAINIYADIRKAEIEQQIANNERIEVLCKLMSLVQNKAEKDDGQYTGGYVGSQVFYTELMKMVDVGDSWGQNTNGDDEEGGVTAFIESHQQGVWGNLGNQMVFYQFLLDQFLKTGVIGPITSSLDVFKTKVLKRTGENQPQSASSSATTKAREEKEFFAFCYSVLSMIFNAIKTRVLEYNKYGKNEEQEQEKGVGSATQSLNLSKVIDISRRENGSVEITFLAAMQK</sequence>
<name>A0A1R1PS23_ZANCU</name>
<dbReference type="PANTHER" id="PTHR13503">
    <property type="entry name" value="NEGATIVE ELONGATION FACTOR COMPLEX MEMBER B"/>
    <property type="match status" value="1"/>
</dbReference>
<feature type="coiled-coil region" evidence="1">
    <location>
        <begin position="246"/>
        <end position="273"/>
    </location>
</feature>
<reference evidence="3" key="1">
    <citation type="submission" date="2017-01" db="EMBL/GenBank/DDBJ databases">
        <authorList>
            <person name="Wang Y."/>
            <person name="White M."/>
            <person name="Kvist S."/>
            <person name="Moncalvo J.-M."/>
        </authorList>
    </citation>
    <scope>NUCLEOTIDE SEQUENCE [LARGE SCALE GENOMIC DNA]</scope>
    <source>
        <strain evidence="3">COL-18-3</strain>
    </source>
</reference>
<dbReference type="GO" id="GO:0032021">
    <property type="term" value="C:NELF complex"/>
    <property type="evidence" value="ECO:0007669"/>
    <property type="project" value="TreeGrafter"/>
</dbReference>
<gene>
    <name evidence="2" type="ORF">AX774_g2735</name>
</gene>
<dbReference type="EMBL" id="LSSK01000317">
    <property type="protein sequence ID" value="OMH83751.1"/>
    <property type="molecule type" value="Genomic_DNA"/>
</dbReference>
<dbReference type="Proteomes" id="UP000188320">
    <property type="component" value="Unassembled WGS sequence"/>
</dbReference>
<proteinExistence type="predicted"/>
<protein>
    <submittedName>
        <fullName evidence="2">Negative elongation factor B</fullName>
    </submittedName>
</protein>
<keyword evidence="2" id="KW-0648">Protein biosynthesis</keyword>
<keyword evidence="3" id="KW-1185">Reference proteome</keyword>
<organism evidence="2 3">
    <name type="scientific">Zancudomyces culisetae</name>
    <name type="common">Gut fungus</name>
    <name type="synonym">Smittium culisetae</name>
    <dbReference type="NCBI Taxonomy" id="1213189"/>
    <lineage>
        <taxon>Eukaryota</taxon>
        <taxon>Fungi</taxon>
        <taxon>Fungi incertae sedis</taxon>
        <taxon>Zoopagomycota</taxon>
        <taxon>Kickxellomycotina</taxon>
        <taxon>Harpellomycetes</taxon>
        <taxon>Harpellales</taxon>
        <taxon>Legeriomycetaceae</taxon>
        <taxon>Zancudomyces</taxon>
    </lineage>
</organism>
<evidence type="ECO:0000313" key="2">
    <source>
        <dbReference type="EMBL" id="OMH83751.1"/>
    </source>
</evidence>
<keyword evidence="2" id="KW-0251">Elongation factor</keyword>
<dbReference type="InterPro" id="IPR010405">
    <property type="entry name" value="COBRA1"/>
</dbReference>
<dbReference type="Pfam" id="PF06209">
    <property type="entry name" value="COBRA1"/>
    <property type="match status" value="1"/>
</dbReference>
<comment type="caution">
    <text evidence="2">The sequence shown here is derived from an EMBL/GenBank/DDBJ whole genome shotgun (WGS) entry which is preliminary data.</text>
</comment>
<accession>A0A1R1PS23</accession>
<dbReference type="GO" id="GO:0003746">
    <property type="term" value="F:translation elongation factor activity"/>
    <property type="evidence" value="ECO:0007669"/>
    <property type="project" value="UniProtKB-KW"/>
</dbReference>